<dbReference type="AlphaFoldDB" id="A0A397IVU8"/>
<proteinExistence type="predicted"/>
<dbReference type="Proteomes" id="UP000266861">
    <property type="component" value="Unassembled WGS sequence"/>
</dbReference>
<keyword evidence="2" id="KW-1185">Reference proteome</keyword>
<evidence type="ECO:0000313" key="2">
    <source>
        <dbReference type="Proteomes" id="UP000266861"/>
    </source>
</evidence>
<dbReference type="EMBL" id="PQFF01000174">
    <property type="protein sequence ID" value="RHZ77204.1"/>
    <property type="molecule type" value="Genomic_DNA"/>
</dbReference>
<accession>A0A397IVU8</accession>
<evidence type="ECO:0000313" key="1">
    <source>
        <dbReference type="EMBL" id="RHZ77204.1"/>
    </source>
</evidence>
<sequence>MIHLQISESFCERVNRLREELLELLRGAQLILDDTGAYLVTEGYAINLEGPTSDEVMQQENDMLLPYVLDTITAPEEVHDLMEAVFDHDIAGLLSVATNPDNPNGQRVNAYRRLGEYISTSGNFNRRKFAQIFTSKISANFRYFRRQIFYIL</sequence>
<protein>
    <submittedName>
        <fullName evidence="1">Uncharacterized protein</fullName>
    </submittedName>
</protein>
<organism evidence="1 2">
    <name type="scientific">Diversispora epigaea</name>
    <dbReference type="NCBI Taxonomy" id="1348612"/>
    <lineage>
        <taxon>Eukaryota</taxon>
        <taxon>Fungi</taxon>
        <taxon>Fungi incertae sedis</taxon>
        <taxon>Mucoromycota</taxon>
        <taxon>Glomeromycotina</taxon>
        <taxon>Glomeromycetes</taxon>
        <taxon>Diversisporales</taxon>
        <taxon>Diversisporaceae</taxon>
        <taxon>Diversispora</taxon>
    </lineage>
</organism>
<comment type="caution">
    <text evidence="1">The sequence shown here is derived from an EMBL/GenBank/DDBJ whole genome shotgun (WGS) entry which is preliminary data.</text>
</comment>
<name>A0A397IVU8_9GLOM</name>
<gene>
    <name evidence="1" type="ORF">Glove_184g160</name>
</gene>
<reference evidence="1 2" key="1">
    <citation type="submission" date="2018-08" db="EMBL/GenBank/DDBJ databases">
        <title>Genome and evolution of the arbuscular mycorrhizal fungus Diversispora epigaea (formerly Glomus versiforme) and its bacterial endosymbionts.</title>
        <authorList>
            <person name="Sun X."/>
            <person name="Fei Z."/>
            <person name="Harrison M."/>
        </authorList>
    </citation>
    <scope>NUCLEOTIDE SEQUENCE [LARGE SCALE GENOMIC DNA]</scope>
    <source>
        <strain evidence="1 2">IT104</strain>
    </source>
</reference>